<gene>
    <name evidence="2" type="ORF">SSLN_LOCUS5540</name>
</gene>
<dbReference type="OrthoDB" id="5970161at2759"/>
<reference evidence="4" key="1">
    <citation type="submission" date="2016-06" db="UniProtKB">
        <authorList>
            <consortium name="WormBaseParasite"/>
        </authorList>
    </citation>
    <scope>IDENTIFICATION</scope>
</reference>
<evidence type="ECO:0000313" key="2">
    <source>
        <dbReference type="EMBL" id="VDL91925.1"/>
    </source>
</evidence>
<name>A0A183SMU2_SCHSO</name>
<dbReference type="EMBL" id="UYSU01033296">
    <property type="protein sequence ID" value="VDL91925.1"/>
    <property type="molecule type" value="Genomic_DNA"/>
</dbReference>
<evidence type="ECO:0000313" key="3">
    <source>
        <dbReference type="Proteomes" id="UP000275846"/>
    </source>
</evidence>
<keyword evidence="3" id="KW-1185">Reference proteome</keyword>
<proteinExistence type="predicted"/>
<evidence type="ECO:0000256" key="1">
    <source>
        <dbReference type="SAM" id="MobiDB-lite"/>
    </source>
</evidence>
<reference evidence="2 3" key="2">
    <citation type="submission" date="2018-11" db="EMBL/GenBank/DDBJ databases">
        <authorList>
            <consortium name="Pathogen Informatics"/>
        </authorList>
    </citation>
    <scope>NUCLEOTIDE SEQUENCE [LARGE SCALE GENOMIC DNA]</scope>
    <source>
        <strain evidence="2 3">NST_G2</strain>
    </source>
</reference>
<feature type="region of interest" description="Disordered" evidence="1">
    <location>
        <begin position="149"/>
        <end position="170"/>
    </location>
</feature>
<accession>A0A183SMU2</accession>
<protein>
    <submittedName>
        <fullName evidence="2 4">Uncharacterized protein</fullName>
    </submittedName>
</protein>
<evidence type="ECO:0000313" key="4">
    <source>
        <dbReference type="WBParaSite" id="SSLN_0000571901-mRNA-1"/>
    </source>
</evidence>
<organism evidence="4">
    <name type="scientific">Schistocephalus solidus</name>
    <name type="common">Tapeworm</name>
    <dbReference type="NCBI Taxonomy" id="70667"/>
    <lineage>
        <taxon>Eukaryota</taxon>
        <taxon>Metazoa</taxon>
        <taxon>Spiralia</taxon>
        <taxon>Lophotrochozoa</taxon>
        <taxon>Platyhelminthes</taxon>
        <taxon>Cestoda</taxon>
        <taxon>Eucestoda</taxon>
        <taxon>Diphyllobothriidea</taxon>
        <taxon>Diphyllobothriidae</taxon>
        <taxon>Schistocephalus</taxon>
    </lineage>
</organism>
<sequence length="408" mass="43054">MSAPSKRIYSSDSRSDKLILSAISPTPGQRLQPLPPSSEPFGIPIQNSYSQNFPRRQAFSIDPVGCISPHSFGEQESTITVGEYSEHTAFTPSNELDLQLMNIDSTMSPSSDVTSPMDLCFANIIDEQSNDDNDLNNITPSIKFASSLTPLDSRDLPSGRNDTPSSSSIGRVVGVRRPARPLVKSDKMSSLSAAGIPGAGSGGGVGAAVGSCPDSFIDRRPTSLSYPLPALSYGSPTGDAGPPTAALAAPQTTCGSISSGNGTWTGGSNITSPSGDIGLMPASMGNDTQRVAMMRARNKKDSHNRKDKAVIFRIIGIADHLGHQHVLSISPPDENIVQQLPAPRSRVHPRGLLPRRKAECVDQQETMFRTGSEKEAVIVTATETVGTQHSLPGSVAPPDVGVEVTKDN</sequence>
<dbReference type="AlphaFoldDB" id="A0A183SMU2"/>
<dbReference type="Proteomes" id="UP000275846">
    <property type="component" value="Unassembled WGS sequence"/>
</dbReference>
<dbReference type="WBParaSite" id="SSLN_0000571901-mRNA-1">
    <property type="protein sequence ID" value="SSLN_0000571901-mRNA-1"/>
    <property type="gene ID" value="SSLN_0000571901"/>
</dbReference>